<feature type="region of interest" description="Disordered" evidence="9">
    <location>
        <begin position="31"/>
        <end position="65"/>
    </location>
</feature>
<comment type="subcellular location">
    <subcellularLocation>
        <location evidence="8">Cell outer membrane</location>
        <topology evidence="8">Lipid-anchor</topology>
    </subcellularLocation>
</comment>
<feature type="compositionally biased region" description="Polar residues" evidence="9">
    <location>
        <begin position="50"/>
        <end position="59"/>
    </location>
</feature>
<evidence type="ECO:0000256" key="8">
    <source>
        <dbReference type="HAMAP-Rule" id="MF_02204"/>
    </source>
</evidence>
<dbReference type="GO" id="GO:0009279">
    <property type="term" value="C:cell outer membrane"/>
    <property type="evidence" value="ECO:0007669"/>
    <property type="project" value="UniProtKB-SubCell"/>
</dbReference>
<dbReference type="InterPro" id="IPR036737">
    <property type="entry name" value="OmpA-like_sf"/>
</dbReference>
<evidence type="ECO:0000256" key="9">
    <source>
        <dbReference type="SAM" id="MobiDB-lite"/>
    </source>
</evidence>
<keyword evidence="4 8" id="KW-0564">Palmitate</keyword>
<dbReference type="NCBIfam" id="TIGR02802">
    <property type="entry name" value="Pal_lipo"/>
    <property type="match status" value="1"/>
</dbReference>
<evidence type="ECO:0000256" key="1">
    <source>
        <dbReference type="ARBA" id="ARBA00022618"/>
    </source>
</evidence>
<gene>
    <name evidence="8 12" type="primary">pal</name>
    <name evidence="12" type="ORF">HHL10_06945</name>
</gene>
<feature type="chain" id="PRO_5032332899" description="Peptidoglycan-associated lipoprotein" evidence="10">
    <location>
        <begin position="27"/>
        <end position="176"/>
    </location>
</feature>
<dbReference type="InterPro" id="IPR006664">
    <property type="entry name" value="OMP_bac"/>
</dbReference>
<comment type="similarity">
    <text evidence="8">Belongs to the Pal lipoprotein family.</text>
</comment>
<comment type="function">
    <text evidence="8">Part of the Tol-Pal system, which plays a role in outer membrane invagination during cell division and is important for maintaining outer membrane integrity.</text>
</comment>
<keyword evidence="6 8" id="KW-0449">Lipoprotein</keyword>
<dbReference type="PANTHER" id="PTHR30329:SF21">
    <property type="entry name" value="LIPOPROTEIN YIAD-RELATED"/>
    <property type="match status" value="1"/>
</dbReference>
<keyword evidence="1 8" id="KW-0132">Cell division</keyword>
<evidence type="ECO:0000256" key="2">
    <source>
        <dbReference type="ARBA" id="ARBA00022729"/>
    </source>
</evidence>
<protein>
    <recommendedName>
        <fullName evidence="8">Peptidoglycan-associated lipoprotein</fullName>
        <shortName evidence="8">PAL</shortName>
    </recommendedName>
</protein>
<dbReference type="InterPro" id="IPR039001">
    <property type="entry name" value="Pal"/>
</dbReference>
<evidence type="ECO:0000313" key="12">
    <source>
        <dbReference type="EMBL" id="NML14711.1"/>
    </source>
</evidence>
<keyword evidence="5 8" id="KW-0998">Cell outer membrane</keyword>
<evidence type="ECO:0000256" key="7">
    <source>
        <dbReference type="ARBA" id="ARBA00023306"/>
    </source>
</evidence>
<dbReference type="PROSITE" id="PS51257">
    <property type="entry name" value="PROKAR_LIPOPROTEIN"/>
    <property type="match status" value="1"/>
</dbReference>
<dbReference type="EMBL" id="JABBFW010000003">
    <property type="protein sequence ID" value="NML14711.1"/>
    <property type="molecule type" value="Genomic_DNA"/>
</dbReference>
<dbReference type="PROSITE" id="PS51123">
    <property type="entry name" value="OMPA_2"/>
    <property type="match status" value="1"/>
</dbReference>
<name>A0A848F9M3_9BURK</name>
<evidence type="ECO:0000256" key="6">
    <source>
        <dbReference type="ARBA" id="ARBA00023288"/>
    </source>
</evidence>
<evidence type="ECO:0000259" key="11">
    <source>
        <dbReference type="PROSITE" id="PS51123"/>
    </source>
</evidence>
<comment type="subunit">
    <text evidence="8">The Tol-Pal system is composed of five core proteins: the inner membrane proteins TolA, TolQ and TolR, the periplasmic protein TolB and the outer membrane protein Pal. They form a network linking the inner and outer membranes and the peptidoglycan layer.</text>
</comment>
<dbReference type="PROSITE" id="PS01068">
    <property type="entry name" value="OMPA_1"/>
    <property type="match status" value="1"/>
</dbReference>
<dbReference type="InterPro" id="IPR050330">
    <property type="entry name" value="Bact_OuterMem_StrucFunc"/>
</dbReference>
<reference evidence="12 13" key="1">
    <citation type="submission" date="2020-04" db="EMBL/GenBank/DDBJ databases">
        <title>Azohydromonas sp. isolated from soil.</title>
        <authorList>
            <person name="Dahal R.H."/>
        </authorList>
    </citation>
    <scope>NUCLEOTIDE SEQUENCE [LARGE SCALE GENOMIC DNA]</scope>
    <source>
        <strain evidence="12 13">G-1-1-14</strain>
    </source>
</reference>
<proteinExistence type="inferred from homology"/>
<dbReference type="Pfam" id="PF00691">
    <property type="entry name" value="OmpA"/>
    <property type="match status" value="1"/>
</dbReference>
<dbReference type="RefSeq" id="WP_169159606.1">
    <property type="nucleotide sequence ID" value="NZ_JABBFW010000003.1"/>
</dbReference>
<dbReference type="Proteomes" id="UP000574067">
    <property type="component" value="Unassembled WGS sequence"/>
</dbReference>
<dbReference type="HAMAP" id="MF_02204">
    <property type="entry name" value="Pal"/>
    <property type="match status" value="1"/>
</dbReference>
<dbReference type="PRINTS" id="PR01021">
    <property type="entry name" value="OMPADOMAIN"/>
</dbReference>
<feature type="domain" description="OmpA-like" evidence="11">
    <location>
        <begin position="62"/>
        <end position="176"/>
    </location>
</feature>
<feature type="region of interest" description="Disordered" evidence="9">
    <location>
        <begin position="152"/>
        <end position="176"/>
    </location>
</feature>
<evidence type="ECO:0000256" key="4">
    <source>
        <dbReference type="ARBA" id="ARBA00023139"/>
    </source>
</evidence>
<dbReference type="InterPro" id="IPR006665">
    <property type="entry name" value="OmpA-like"/>
</dbReference>
<dbReference type="InterPro" id="IPR014169">
    <property type="entry name" value="Pal_lipo_C"/>
</dbReference>
<evidence type="ECO:0000256" key="5">
    <source>
        <dbReference type="ARBA" id="ARBA00023237"/>
    </source>
</evidence>
<dbReference type="GO" id="GO:0051301">
    <property type="term" value="P:cell division"/>
    <property type="evidence" value="ECO:0007669"/>
    <property type="project" value="UniProtKB-UniRule"/>
</dbReference>
<organism evidence="12 13">
    <name type="scientific">Azohydromonas caseinilytica</name>
    <dbReference type="NCBI Taxonomy" id="2728836"/>
    <lineage>
        <taxon>Bacteria</taxon>
        <taxon>Pseudomonadati</taxon>
        <taxon>Pseudomonadota</taxon>
        <taxon>Betaproteobacteria</taxon>
        <taxon>Burkholderiales</taxon>
        <taxon>Sphaerotilaceae</taxon>
        <taxon>Azohydromonas</taxon>
    </lineage>
</organism>
<keyword evidence="3 8" id="KW-0472">Membrane</keyword>
<evidence type="ECO:0000256" key="3">
    <source>
        <dbReference type="ARBA" id="ARBA00023136"/>
    </source>
</evidence>
<dbReference type="CDD" id="cd07185">
    <property type="entry name" value="OmpA_C-like"/>
    <property type="match status" value="1"/>
</dbReference>
<dbReference type="Gene3D" id="3.30.1330.60">
    <property type="entry name" value="OmpA-like domain"/>
    <property type="match status" value="1"/>
</dbReference>
<keyword evidence="13" id="KW-1185">Reference proteome</keyword>
<comment type="caution">
    <text evidence="12">The sequence shown here is derived from an EMBL/GenBank/DDBJ whole genome shotgun (WGS) entry which is preliminary data.</text>
</comment>
<dbReference type="SUPFAM" id="SSF103088">
    <property type="entry name" value="OmpA-like"/>
    <property type="match status" value="1"/>
</dbReference>
<dbReference type="InterPro" id="IPR006690">
    <property type="entry name" value="OMPA-like_CS"/>
</dbReference>
<evidence type="ECO:0000313" key="13">
    <source>
        <dbReference type="Proteomes" id="UP000574067"/>
    </source>
</evidence>
<keyword evidence="2 8" id="KW-0732">Signal</keyword>
<keyword evidence="7 8" id="KW-0131">Cell cycle</keyword>
<feature type="signal peptide" evidence="10">
    <location>
        <begin position="1"/>
        <end position="26"/>
    </location>
</feature>
<accession>A0A848F9M3</accession>
<dbReference type="AlphaFoldDB" id="A0A848F9M3"/>
<sequence>MNAMRGSLGALAVAALLAGCASGVKLNETPVESRTPTAADANAGGAGAAPQSQVTTVSVDPNGGAQNGLGRTVYFDFDSFVVKDEYRPVVEGQARRLNGDKSRRVSIEGHTDERGGREYNLALGQKRAEAVARSMTLLGVNANQIEPVSFGEERPAVQGSDEAAWAKNRRAEIKDR</sequence>
<dbReference type="PANTHER" id="PTHR30329">
    <property type="entry name" value="STATOR ELEMENT OF FLAGELLAR MOTOR COMPLEX"/>
    <property type="match status" value="1"/>
</dbReference>
<evidence type="ECO:0000256" key="10">
    <source>
        <dbReference type="SAM" id="SignalP"/>
    </source>
</evidence>